<reference evidence="4 5" key="1">
    <citation type="submission" date="2023-12" db="EMBL/GenBank/DDBJ databases">
        <title>Amycolatopsis sp. V23-08.</title>
        <authorList>
            <person name="Somphong A."/>
        </authorList>
    </citation>
    <scope>NUCLEOTIDE SEQUENCE [LARGE SCALE GENOMIC DNA]</scope>
    <source>
        <strain evidence="4 5">V23-08</strain>
    </source>
</reference>
<evidence type="ECO:0000256" key="2">
    <source>
        <dbReference type="SAM" id="Phobius"/>
    </source>
</evidence>
<dbReference type="PRINTS" id="PR01217">
    <property type="entry name" value="PRICHEXTENSN"/>
</dbReference>
<feature type="region of interest" description="Disordered" evidence="1">
    <location>
        <begin position="262"/>
        <end position="405"/>
    </location>
</feature>
<keyword evidence="5" id="KW-1185">Reference proteome</keyword>
<dbReference type="Pfam" id="PF21959">
    <property type="entry name" value="DUF6923"/>
    <property type="match status" value="1"/>
</dbReference>
<evidence type="ECO:0000313" key="5">
    <source>
        <dbReference type="Proteomes" id="UP001304298"/>
    </source>
</evidence>
<evidence type="ECO:0000259" key="3">
    <source>
        <dbReference type="Pfam" id="PF21959"/>
    </source>
</evidence>
<feature type="compositionally biased region" description="Pro residues" evidence="1">
    <location>
        <begin position="294"/>
        <end position="352"/>
    </location>
</feature>
<proteinExistence type="predicted"/>
<organism evidence="4 5">
    <name type="scientific">Amycolatopsis heterodermiae</name>
    <dbReference type="NCBI Taxonomy" id="3110235"/>
    <lineage>
        <taxon>Bacteria</taxon>
        <taxon>Bacillati</taxon>
        <taxon>Actinomycetota</taxon>
        <taxon>Actinomycetes</taxon>
        <taxon>Pseudonocardiales</taxon>
        <taxon>Pseudonocardiaceae</taxon>
        <taxon>Amycolatopsis</taxon>
    </lineage>
</organism>
<keyword evidence="2" id="KW-0812">Transmembrane</keyword>
<gene>
    <name evidence="4" type="ORF">VA596_33770</name>
</gene>
<dbReference type="Proteomes" id="UP001304298">
    <property type="component" value="Unassembled WGS sequence"/>
</dbReference>
<protein>
    <recommendedName>
        <fullName evidence="3">DUF6923 domain-containing protein</fullName>
    </recommendedName>
</protein>
<dbReference type="EMBL" id="JAYFSI010000009">
    <property type="protein sequence ID" value="MEA5364540.1"/>
    <property type="molecule type" value="Genomic_DNA"/>
</dbReference>
<keyword evidence="2" id="KW-1133">Transmembrane helix</keyword>
<keyword evidence="2" id="KW-0472">Membrane</keyword>
<name>A0ABU5RG31_9PSEU</name>
<evidence type="ECO:0000313" key="4">
    <source>
        <dbReference type="EMBL" id="MEA5364540.1"/>
    </source>
</evidence>
<accession>A0ABU5RG31</accession>
<dbReference type="SUPFAM" id="SSF63825">
    <property type="entry name" value="YWTD domain"/>
    <property type="match status" value="1"/>
</dbReference>
<sequence>MTGGRARWAAMLGVAAVVSALLAATGWLAPGSPKRPAAQEQNGCTILQAENVRGGAPTTLRLLSLPSGLTKRLTEVGYWINAMGYSAAQDAVYGVADGTRAGRYHDGAHAVRISRDGDVTDLGVVGKAGPRRPVWSQVTGATAGAIAGNHWYVRQNSDLYTVDIDPESDDYVRVVHRTSLRPVALANGVDDFAYDPADGLFYGVSTSSRGDNAVVTLDPATGKVAVVPGLRFPDGGAYGSVVLGPGVIYATANRAGHRSVTYRLPRDGSTPAVELSSGPALASGDAAGCYTEATPPPPPPPPPTTTPSTPPPPTTTPTPTPEPTPTPSPSPTPTPTTPAPEPPPPSQPPPVEEPVAVAPAPIPAPAPREEPTPAASPPTTPHARPTEKPKPVAQDTGIRTEEKRRWGLTTLILVLGAGAVAAARRHR</sequence>
<comment type="caution">
    <text evidence="4">The sequence shown here is derived from an EMBL/GenBank/DDBJ whole genome shotgun (WGS) entry which is preliminary data.</text>
</comment>
<dbReference type="InterPro" id="IPR054215">
    <property type="entry name" value="DUF6923"/>
</dbReference>
<feature type="domain" description="DUF6923" evidence="3">
    <location>
        <begin position="79"/>
        <end position="290"/>
    </location>
</feature>
<dbReference type="RefSeq" id="WP_323332390.1">
    <property type="nucleotide sequence ID" value="NZ_JAYFSI010000009.1"/>
</dbReference>
<evidence type="ECO:0000256" key="1">
    <source>
        <dbReference type="SAM" id="MobiDB-lite"/>
    </source>
</evidence>
<feature type="transmembrane region" description="Helical" evidence="2">
    <location>
        <begin position="406"/>
        <end position="423"/>
    </location>
</feature>